<name>A0A5D4NTT1_9BACI</name>
<dbReference type="RefSeq" id="WP_148939639.1">
    <property type="nucleotide sequence ID" value="NZ_VTEI01000004.1"/>
</dbReference>
<comment type="caution">
    <text evidence="3">The sequence shown here is derived from an EMBL/GenBank/DDBJ whole genome shotgun (WGS) entry which is preliminary data.</text>
</comment>
<keyword evidence="1" id="KW-0862">Zinc</keyword>
<keyword evidence="1" id="KW-0479">Metal-binding</keyword>
<feature type="domain" description="SWIM-type" evidence="2">
    <location>
        <begin position="48"/>
        <end position="86"/>
    </location>
</feature>
<proteinExistence type="predicted"/>
<sequence>MNLNNFKKIVNKKILERGHDYYLEGNITEVFKKRENEYLFLIEGTYNYEVVVKLDEAGEIIDSRCDCPYDFGPVCKHEAAAYFELYEIIYEHPEREVGLTRAEDPSTIQDILRNLSKEELISIIMDITNTDEVLANTLMMKYSHGDSELESCQKLIDEIVRKYTGHNALIAYRDTASFTSELETILHKARNTEDLSLASDISLLLLEEAVYSFQYADDSSGDIGHLVGQTLKTIEEIAMESKGSACWEEVFLKLLTFSKSEVFDGWEDYRVDLLTICLLAADEEAYRENLRSAIESLLKRDWDDDYSKYANESLLQLLYDVIEQYGTKEEAAQFVNDHLQFSSFRKRLLNNYLEKQDYQKVIEIALDGEEQDQELLGLLIKWKNFRYKAYQSLGLRQEQQMLAKELFLKGDFDYYYDLKDLSESHDLFYEELKQELKSAKGRYDNHLFLKLLEVEDDQEELMKFIRENTAHIEKYAGKLAAHYEKEVLEIYRNYIFAEARLASNRSHYREICRKLKRYEGIAGKQKQKAIVDELMKLQKRKPAFIDELGSLLSSKKKV</sequence>
<evidence type="ECO:0000256" key="1">
    <source>
        <dbReference type="PROSITE-ProRule" id="PRU00325"/>
    </source>
</evidence>
<dbReference type="GO" id="GO:0008270">
    <property type="term" value="F:zinc ion binding"/>
    <property type="evidence" value="ECO:0007669"/>
    <property type="project" value="UniProtKB-KW"/>
</dbReference>
<dbReference type="EMBL" id="VTEI01000004">
    <property type="protein sequence ID" value="TYS17024.1"/>
    <property type="molecule type" value="Genomic_DNA"/>
</dbReference>
<accession>A0A5D4NTT1</accession>
<evidence type="ECO:0000313" key="4">
    <source>
        <dbReference type="Proteomes" id="UP000322267"/>
    </source>
</evidence>
<reference evidence="3 4" key="1">
    <citation type="submission" date="2019-08" db="EMBL/GenBank/DDBJ databases">
        <title>Bacillus genomes from the desert of Cuatro Cienegas, Coahuila.</title>
        <authorList>
            <person name="Olmedo-Alvarez G."/>
        </authorList>
    </citation>
    <scope>NUCLEOTIDE SEQUENCE [LARGE SCALE GENOMIC DNA]</scope>
    <source>
        <strain evidence="3 4">CH34_1T</strain>
    </source>
</reference>
<dbReference type="InterPro" id="IPR007527">
    <property type="entry name" value="Znf_SWIM"/>
</dbReference>
<dbReference type="PROSITE" id="PS50966">
    <property type="entry name" value="ZF_SWIM"/>
    <property type="match status" value="1"/>
</dbReference>
<evidence type="ECO:0000259" key="2">
    <source>
        <dbReference type="PROSITE" id="PS50966"/>
    </source>
</evidence>
<evidence type="ECO:0000313" key="3">
    <source>
        <dbReference type="EMBL" id="TYS17024.1"/>
    </source>
</evidence>
<keyword evidence="1" id="KW-0863">Zinc-finger</keyword>
<dbReference type="Proteomes" id="UP000322267">
    <property type="component" value="Unassembled WGS sequence"/>
</dbReference>
<dbReference type="AlphaFoldDB" id="A0A5D4NTT1"/>
<gene>
    <name evidence="3" type="ORF">FZC78_10365</name>
</gene>
<dbReference type="OrthoDB" id="26424at2"/>
<organism evidence="3 4">
    <name type="scientific">Rossellomorea vietnamensis</name>
    <dbReference type="NCBI Taxonomy" id="218284"/>
    <lineage>
        <taxon>Bacteria</taxon>
        <taxon>Bacillati</taxon>
        <taxon>Bacillota</taxon>
        <taxon>Bacilli</taxon>
        <taxon>Bacillales</taxon>
        <taxon>Bacillaceae</taxon>
        <taxon>Rossellomorea</taxon>
    </lineage>
</organism>
<protein>
    <recommendedName>
        <fullName evidence="2">SWIM-type domain-containing protein</fullName>
    </recommendedName>
</protein>